<name>A0A554VS29_9FLAO</name>
<comment type="caution">
    <text evidence="2">The sequence shown here is derived from an EMBL/GenBank/DDBJ whole genome shotgun (WGS) entry which is preliminary data.</text>
</comment>
<dbReference type="EMBL" id="VLNR01000001">
    <property type="protein sequence ID" value="TSE11480.1"/>
    <property type="molecule type" value="Genomic_DNA"/>
</dbReference>
<keyword evidence="3" id="KW-1185">Reference proteome</keyword>
<evidence type="ECO:0000313" key="2">
    <source>
        <dbReference type="EMBL" id="TSE11480.1"/>
    </source>
</evidence>
<evidence type="ECO:0000256" key="1">
    <source>
        <dbReference type="SAM" id="MobiDB-lite"/>
    </source>
</evidence>
<dbReference type="RefSeq" id="WP_143915086.1">
    <property type="nucleotide sequence ID" value="NZ_CANMIK010000004.1"/>
</dbReference>
<gene>
    <name evidence="2" type="ORF">FOF46_00415</name>
</gene>
<dbReference type="AlphaFoldDB" id="A0A554VS29"/>
<feature type="region of interest" description="Disordered" evidence="1">
    <location>
        <begin position="40"/>
        <end position="62"/>
    </location>
</feature>
<sequence>MKRLLLPIVLITFAVICLSIVHIDNVNKLDAQSNELRKKHQTEFDSGNQVDNSSRVVVPKTK</sequence>
<reference evidence="2 3" key="1">
    <citation type="submission" date="2019-07" db="EMBL/GenBank/DDBJ databases">
        <title>The draft genome sequence of Aquimarina algiphila M91.</title>
        <authorList>
            <person name="Meng X."/>
        </authorList>
    </citation>
    <scope>NUCLEOTIDE SEQUENCE [LARGE SCALE GENOMIC DNA]</scope>
    <source>
        <strain evidence="2 3">M91</strain>
    </source>
</reference>
<dbReference type="Proteomes" id="UP000318833">
    <property type="component" value="Unassembled WGS sequence"/>
</dbReference>
<organism evidence="2 3">
    <name type="scientific">Aquimarina algiphila</name>
    <dbReference type="NCBI Taxonomy" id="2047982"/>
    <lineage>
        <taxon>Bacteria</taxon>
        <taxon>Pseudomonadati</taxon>
        <taxon>Bacteroidota</taxon>
        <taxon>Flavobacteriia</taxon>
        <taxon>Flavobacteriales</taxon>
        <taxon>Flavobacteriaceae</taxon>
        <taxon>Aquimarina</taxon>
    </lineage>
</organism>
<proteinExistence type="predicted"/>
<feature type="compositionally biased region" description="Polar residues" evidence="1">
    <location>
        <begin position="44"/>
        <end position="55"/>
    </location>
</feature>
<dbReference type="OrthoDB" id="1163968at2"/>
<protein>
    <submittedName>
        <fullName evidence="2">Uncharacterized protein</fullName>
    </submittedName>
</protein>
<evidence type="ECO:0000313" key="3">
    <source>
        <dbReference type="Proteomes" id="UP000318833"/>
    </source>
</evidence>
<accession>A0A554VS29</accession>